<feature type="compositionally biased region" description="Basic residues" evidence="1">
    <location>
        <begin position="793"/>
        <end position="808"/>
    </location>
</feature>
<evidence type="ECO:0000313" key="2">
    <source>
        <dbReference type="EMBL" id="JAS50771.1"/>
    </source>
</evidence>
<gene>
    <name evidence="2" type="ORF">g.8372</name>
</gene>
<protein>
    <submittedName>
        <fullName evidence="2">Uncharacterized protein</fullName>
    </submittedName>
</protein>
<evidence type="ECO:0000256" key="1">
    <source>
        <dbReference type="SAM" id="MobiDB-lite"/>
    </source>
</evidence>
<name>A0A1B6FKR6_9HEMI</name>
<feature type="region of interest" description="Disordered" evidence="1">
    <location>
        <begin position="21"/>
        <end position="96"/>
    </location>
</feature>
<feature type="compositionally biased region" description="Polar residues" evidence="1">
    <location>
        <begin position="466"/>
        <end position="482"/>
    </location>
</feature>
<feature type="region of interest" description="Disordered" evidence="1">
    <location>
        <begin position="463"/>
        <end position="536"/>
    </location>
</feature>
<feature type="compositionally biased region" description="Polar residues" evidence="1">
    <location>
        <begin position="514"/>
        <end position="523"/>
    </location>
</feature>
<feature type="compositionally biased region" description="Polar residues" evidence="1">
    <location>
        <begin position="65"/>
        <end position="74"/>
    </location>
</feature>
<feature type="compositionally biased region" description="Basic and acidic residues" evidence="1">
    <location>
        <begin position="55"/>
        <end position="64"/>
    </location>
</feature>
<feature type="compositionally biased region" description="Polar residues" evidence="1">
    <location>
        <begin position="490"/>
        <end position="505"/>
    </location>
</feature>
<organism evidence="2">
    <name type="scientific">Cuerna arida</name>
    <dbReference type="NCBI Taxonomy" id="1464854"/>
    <lineage>
        <taxon>Eukaryota</taxon>
        <taxon>Metazoa</taxon>
        <taxon>Ecdysozoa</taxon>
        <taxon>Arthropoda</taxon>
        <taxon>Hexapoda</taxon>
        <taxon>Insecta</taxon>
        <taxon>Pterygota</taxon>
        <taxon>Neoptera</taxon>
        <taxon>Paraneoptera</taxon>
        <taxon>Hemiptera</taxon>
        <taxon>Auchenorrhyncha</taxon>
        <taxon>Membracoidea</taxon>
        <taxon>Cicadellidae</taxon>
        <taxon>Cicadellinae</taxon>
        <taxon>Proconiini</taxon>
        <taxon>Cuerna</taxon>
    </lineage>
</organism>
<feature type="non-terminal residue" evidence="2">
    <location>
        <position position="1"/>
    </location>
</feature>
<sequence>LLETDVDISLNNKIMNHSRQNDSKIIDELSSNPVGKNRGRPRKCLENTEENDLDDSYKGAHKSDQTNSVHQSPNFKRKSALKDKYCPTFKTRGRPRKTPFVTEERSLGDVANVVQLPIQENNCATTKLRGRPRKVSKKTLKENVHAKRNYETSTKSSVIISRMPVQSHSKKKLVTDPNTLNTSKSMKELALELDLTISNKETLFRKDASAVEERVQGNKQETSNIVCSFTTANHAKLLKSKERTKTKIANSVSQSFSKERASNQKKLPEQNLHVTLQNDLSESMDSLNCLEISNKSNALIETKMKLNKKKELDRSNSFSNLRNMSFGERRITRSQSCTNLNDINSGHEQFRFSQTLSSIGSQNVNNNSAKISQTNIKINISSNQRKPVEQRKSFPITNKSGCLKGILKKVEFFENQFNSLELPVEEKAQNATNICENQKKRTSSAKVSKTFKKYQSNRNVNHRKFSSNIEGKQELFSNSNKKSTQRKSRINSASIVTRMNSNKNTNKIHKCKDTTGNSSNKNSLAKPEVLKPTNDREDEDTEIVYIHPLFTNSNAKTPIVGIPETTQGNLVPFPNYIQFPYTLIQHPTNFNNQSNFSNSPEQFVQNNYQLNESGFISKSSPLGVHVLTTQERVNQNFQGNTQIFRNIPLAYHPLAHPLTNYNTQQNSAALVDECMTTSLGHFSNLNRQEINILQLNCSNLSKPDLRILKTTADSPSPPSSDIGLICSTPFTINPEEFNNGEFHRITSNKLCDQASQPSNGLVTVSPIVTKEPFPEINKSEEKESVCNNDSPKSKQRNIRTSCSKRRKRNISSSNTQKCDLLCRNTCSADPVVTPQDELHLIAVENSTQQTSVSTEAIKRSKVGTVFKESSQLPQECSPDKFDKGICNEHLKGLTEIISPDVNNAIHVSRDLNKSALCETLNANNLNLPKHGFNTASVKGSENIRRQCNSGISDSHKSSVSLKRLLKAMNYLKSVKKSNEIIIVKNLKKY</sequence>
<dbReference type="EMBL" id="GECZ01018998">
    <property type="protein sequence ID" value="JAS50771.1"/>
    <property type="molecule type" value="Transcribed_RNA"/>
</dbReference>
<proteinExistence type="predicted"/>
<dbReference type="AlphaFoldDB" id="A0A1B6FKR6"/>
<accession>A0A1B6FKR6</accession>
<reference evidence="2" key="1">
    <citation type="submission" date="2015-11" db="EMBL/GenBank/DDBJ databases">
        <title>De novo transcriptome assembly of four potential Pierce s Disease insect vectors from Arizona vineyards.</title>
        <authorList>
            <person name="Tassone E.E."/>
        </authorList>
    </citation>
    <scope>NUCLEOTIDE SEQUENCE</scope>
</reference>
<feature type="region of interest" description="Disordered" evidence="1">
    <location>
        <begin position="776"/>
        <end position="808"/>
    </location>
</feature>